<gene>
    <name evidence="6" type="ordered locus">Tgr7_2009</name>
</gene>
<dbReference type="HOGENOM" id="CLU_012862_6_0_6"/>
<dbReference type="GO" id="GO:0051539">
    <property type="term" value="F:4 iron, 4 sulfur cluster binding"/>
    <property type="evidence" value="ECO:0007669"/>
    <property type="project" value="UniProtKB-KW"/>
</dbReference>
<keyword evidence="3" id="KW-0408">Iron</keyword>
<evidence type="ECO:0000256" key="1">
    <source>
        <dbReference type="ARBA" id="ARBA00022485"/>
    </source>
</evidence>
<dbReference type="Gene3D" id="1.10.1670.10">
    <property type="entry name" value="Helix-hairpin-Helix base-excision DNA repair enzymes (C-terminal)"/>
    <property type="match status" value="1"/>
</dbReference>
<dbReference type="eggNOG" id="COG2231">
    <property type="taxonomic scope" value="Bacteria"/>
</dbReference>
<dbReference type="CDD" id="cd00056">
    <property type="entry name" value="ENDO3c"/>
    <property type="match status" value="1"/>
</dbReference>
<dbReference type="KEGG" id="tgr:Tgr7_2009"/>
<keyword evidence="2" id="KW-0479">Metal-binding</keyword>
<dbReference type="GO" id="GO:0003824">
    <property type="term" value="F:catalytic activity"/>
    <property type="evidence" value="ECO:0007669"/>
    <property type="project" value="InterPro"/>
</dbReference>
<dbReference type="GO" id="GO:0006284">
    <property type="term" value="P:base-excision repair"/>
    <property type="evidence" value="ECO:0007669"/>
    <property type="project" value="InterPro"/>
</dbReference>
<organism evidence="6 7">
    <name type="scientific">Thioalkalivibrio sulfidiphilus (strain HL-EbGR7)</name>
    <dbReference type="NCBI Taxonomy" id="396588"/>
    <lineage>
        <taxon>Bacteria</taxon>
        <taxon>Pseudomonadati</taxon>
        <taxon>Pseudomonadota</taxon>
        <taxon>Gammaproteobacteria</taxon>
        <taxon>Chromatiales</taxon>
        <taxon>Ectothiorhodospiraceae</taxon>
        <taxon>Thioalkalivibrio</taxon>
    </lineage>
</organism>
<dbReference type="SMART" id="SM00478">
    <property type="entry name" value="ENDO3c"/>
    <property type="match status" value="1"/>
</dbReference>
<dbReference type="RefSeq" id="WP_012638568.1">
    <property type="nucleotide sequence ID" value="NC_011901.1"/>
</dbReference>
<feature type="domain" description="HhH-GPD" evidence="5">
    <location>
        <begin position="37"/>
        <end position="194"/>
    </location>
</feature>
<evidence type="ECO:0000256" key="3">
    <source>
        <dbReference type="ARBA" id="ARBA00023004"/>
    </source>
</evidence>
<dbReference type="InterPro" id="IPR023170">
    <property type="entry name" value="HhH_base_excis_C"/>
</dbReference>
<dbReference type="Gene3D" id="1.10.340.30">
    <property type="entry name" value="Hypothetical protein, domain 2"/>
    <property type="match status" value="1"/>
</dbReference>
<dbReference type="AlphaFoldDB" id="B8GT74"/>
<sequence length="217" mass="24668">MNGQRLRKVYQLLFEAHGPQHWWPANSGFEVMVGAVLTQNTAWRNVERAIAALKAANALSPEAMLDLSDAELARLIRPSGYFNVKARRLKALCRWYLDHGGRRRLRHWPTEKLRASLLSVHGIGPETADDILLYAFDRPVFVIDAYTRRLLGRLGHPHAQAAYDDFRMSLESTLGQDERLYNEYHALIVAHGKDVCRPKPRCEQCVLSTKCEFGSGT</sequence>
<accession>B8GT74</accession>
<dbReference type="InterPro" id="IPR011257">
    <property type="entry name" value="DNA_glycosylase"/>
</dbReference>
<name>B8GT74_THISH</name>
<evidence type="ECO:0000313" key="7">
    <source>
        <dbReference type="Proteomes" id="UP000002383"/>
    </source>
</evidence>
<evidence type="ECO:0000256" key="2">
    <source>
        <dbReference type="ARBA" id="ARBA00022723"/>
    </source>
</evidence>
<dbReference type="GO" id="GO:0046872">
    <property type="term" value="F:metal ion binding"/>
    <property type="evidence" value="ECO:0007669"/>
    <property type="project" value="UniProtKB-KW"/>
</dbReference>
<dbReference type="PIRSF" id="PIRSF001435">
    <property type="entry name" value="Nth"/>
    <property type="match status" value="1"/>
</dbReference>
<proteinExistence type="predicted"/>
<keyword evidence="4" id="KW-0411">Iron-sulfur</keyword>
<dbReference type="PANTHER" id="PTHR10359:SF19">
    <property type="entry name" value="DNA REPAIR GLYCOSYLASE MJ1434-RELATED"/>
    <property type="match status" value="1"/>
</dbReference>
<dbReference type="SUPFAM" id="SSF48150">
    <property type="entry name" value="DNA-glycosylase"/>
    <property type="match status" value="1"/>
</dbReference>
<evidence type="ECO:0000313" key="6">
    <source>
        <dbReference type="EMBL" id="ACL73089.1"/>
    </source>
</evidence>
<dbReference type="InterPro" id="IPR003265">
    <property type="entry name" value="HhH-GPD_domain"/>
</dbReference>
<protein>
    <submittedName>
        <fullName evidence="6">HhH-GPD family protein</fullName>
    </submittedName>
</protein>
<evidence type="ECO:0000259" key="5">
    <source>
        <dbReference type="SMART" id="SM00478"/>
    </source>
</evidence>
<dbReference type="EMBL" id="CP001339">
    <property type="protein sequence ID" value="ACL73089.1"/>
    <property type="molecule type" value="Genomic_DNA"/>
</dbReference>
<keyword evidence="7" id="KW-1185">Reference proteome</keyword>
<dbReference type="PANTHER" id="PTHR10359">
    <property type="entry name" value="A/G-SPECIFIC ADENINE GLYCOSYLASE/ENDONUCLEASE III"/>
    <property type="match status" value="1"/>
</dbReference>
<dbReference type="Proteomes" id="UP000002383">
    <property type="component" value="Chromosome"/>
</dbReference>
<reference evidence="6 7" key="1">
    <citation type="journal article" date="2011" name="Stand. Genomic Sci.">
        <title>Complete genome sequence of 'Thioalkalivibrio sulfidophilus' HL-EbGr7.</title>
        <authorList>
            <person name="Muyzer G."/>
            <person name="Sorokin D.Y."/>
            <person name="Mavromatis K."/>
            <person name="Lapidus A."/>
            <person name="Clum A."/>
            <person name="Ivanova N."/>
            <person name="Pati A."/>
            <person name="d'Haeseleer P."/>
            <person name="Woyke T."/>
            <person name="Kyrpides N.C."/>
        </authorList>
    </citation>
    <scope>NUCLEOTIDE SEQUENCE [LARGE SCALE GENOMIC DNA]</scope>
    <source>
        <strain evidence="6 7">HL-EbGR7</strain>
    </source>
</reference>
<evidence type="ECO:0000256" key="4">
    <source>
        <dbReference type="ARBA" id="ARBA00023014"/>
    </source>
</evidence>
<dbReference type="OrthoDB" id="9802365at2"/>
<keyword evidence="1" id="KW-0004">4Fe-4S</keyword>
<dbReference type="Pfam" id="PF00730">
    <property type="entry name" value="HhH-GPD"/>
    <property type="match status" value="1"/>
</dbReference>